<comment type="caution">
    <text evidence="4">The sequence shown here is derived from an EMBL/GenBank/DDBJ whole genome shotgun (WGS) entry which is preliminary data.</text>
</comment>
<evidence type="ECO:0000256" key="1">
    <source>
        <dbReference type="SAM" id="MobiDB-lite"/>
    </source>
</evidence>
<dbReference type="Pfam" id="PF13511">
    <property type="entry name" value="DUF4124"/>
    <property type="match status" value="1"/>
</dbReference>
<sequence length="132" mass="15016">MNQLSKKQRFRLARRIIPIQVLSGLVLASFHADALAEDEFYIWQDDTGQTHYSSRLPKDRPAESVRLGSSSTKVQPTEHIYTWIDAKGHVYYGAKPPAGMPVKELLEEDSSLSTIHQGKLRHGEQRLLQHLP</sequence>
<feature type="signal peptide" evidence="2">
    <location>
        <begin position="1"/>
        <end position="36"/>
    </location>
</feature>
<organism evidence="4 5">
    <name type="scientific">Candidatus Contendibacter odensensis</name>
    <dbReference type="NCBI Taxonomy" id="1400860"/>
    <lineage>
        <taxon>Bacteria</taxon>
        <taxon>Pseudomonadati</taxon>
        <taxon>Pseudomonadota</taxon>
        <taxon>Gammaproteobacteria</taxon>
        <taxon>Candidatus Competibacteraceae</taxon>
        <taxon>Candidatus Contendibacter</taxon>
    </lineage>
</organism>
<feature type="chain" id="PRO_5013687517" description="DUF4124 domain-containing protein" evidence="2">
    <location>
        <begin position="37"/>
        <end position="132"/>
    </location>
</feature>
<dbReference type="Proteomes" id="UP000229278">
    <property type="component" value="Unassembled WGS sequence"/>
</dbReference>
<accession>A0A2G6PET9</accession>
<evidence type="ECO:0000259" key="3">
    <source>
        <dbReference type="Pfam" id="PF13511"/>
    </source>
</evidence>
<dbReference type="EMBL" id="PDTV01000007">
    <property type="protein sequence ID" value="PIE83068.1"/>
    <property type="molecule type" value="Genomic_DNA"/>
</dbReference>
<protein>
    <recommendedName>
        <fullName evidence="3">DUF4124 domain-containing protein</fullName>
    </recommendedName>
</protein>
<proteinExistence type="predicted"/>
<dbReference type="AlphaFoldDB" id="A0A2G6PET9"/>
<gene>
    <name evidence="4" type="ORF">CSA09_03070</name>
</gene>
<feature type="region of interest" description="Disordered" evidence="1">
    <location>
        <begin position="50"/>
        <end position="71"/>
    </location>
</feature>
<feature type="domain" description="DUF4124" evidence="3">
    <location>
        <begin position="34"/>
        <end position="77"/>
    </location>
</feature>
<evidence type="ECO:0000313" key="5">
    <source>
        <dbReference type="Proteomes" id="UP000229278"/>
    </source>
</evidence>
<evidence type="ECO:0000256" key="2">
    <source>
        <dbReference type="SAM" id="SignalP"/>
    </source>
</evidence>
<reference evidence="4 5" key="1">
    <citation type="submission" date="2017-10" db="EMBL/GenBank/DDBJ databases">
        <title>Novel microbial diversity and functional potential in the marine mammal oral microbiome.</title>
        <authorList>
            <person name="Dudek N.K."/>
            <person name="Sun C.L."/>
            <person name="Burstein D."/>
            <person name="Kantor R.S."/>
            <person name="Aliaga Goltsman D.S."/>
            <person name="Bik E.M."/>
            <person name="Thomas B.C."/>
            <person name="Banfield J.F."/>
            <person name="Relman D.A."/>
        </authorList>
    </citation>
    <scope>NUCLEOTIDE SEQUENCE [LARGE SCALE GENOMIC DNA]</scope>
    <source>
        <strain evidence="4">DOLJORAL78_50_517</strain>
    </source>
</reference>
<keyword evidence="2" id="KW-0732">Signal</keyword>
<name>A0A2G6PET9_9GAMM</name>
<dbReference type="InterPro" id="IPR025392">
    <property type="entry name" value="DUF4124"/>
</dbReference>
<evidence type="ECO:0000313" key="4">
    <source>
        <dbReference type="EMBL" id="PIE83068.1"/>
    </source>
</evidence>